<evidence type="ECO:0000313" key="12">
    <source>
        <dbReference type="EMBL" id="KAK2712613.1"/>
    </source>
</evidence>
<dbReference type="Pfam" id="PF00083">
    <property type="entry name" value="Sugar_tr"/>
    <property type="match status" value="1"/>
</dbReference>
<organism evidence="12 13">
    <name type="scientific">Artemia franciscana</name>
    <name type="common">Brine shrimp</name>
    <name type="synonym">Artemia sanfranciscana</name>
    <dbReference type="NCBI Taxonomy" id="6661"/>
    <lineage>
        <taxon>Eukaryota</taxon>
        <taxon>Metazoa</taxon>
        <taxon>Ecdysozoa</taxon>
        <taxon>Arthropoda</taxon>
        <taxon>Crustacea</taxon>
        <taxon>Branchiopoda</taxon>
        <taxon>Anostraca</taxon>
        <taxon>Artemiidae</taxon>
        <taxon>Artemia</taxon>
    </lineage>
</organism>
<feature type="transmembrane region" description="Helical" evidence="10">
    <location>
        <begin position="341"/>
        <end position="363"/>
    </location>
</feature>
<feature type="transmembrane region" description="Helical" evidence="10">
    <location>
        <begin position="412"/>
        <end position="432"/>
    </location>
</feature>
<feature type="transmembrane region" description="Helical" evidence="10">
    <location>
        <begin position="193"/>
        <end position="214"/>
    </location>
</feature>
<evidence type="ECO:0000256" key="1">
    <source>
        <dbReference type="ARBA" id="ARBA00004651"/>
    </source>
</evidence>
<dbReference type="PANTHER" id="PTHR48021">
    <property type="match status" value="1"/>
</dbReference>
<comment type="caution">
    <text evidence="12">The sequence shown here is derived from an EMBL/GenBank/DDBJ whole genome shotgun (WGS) entry which is preliminary data.</text>
</comment>
<name>A0AA88HJX8_ARTSF</name>
<keyword evidence="13" id="KW-1185">Reference proteome</keyword>
<dbReference type="GO" id="GO:0005886">
    <property type="term" value="C:plasma membrane"/>
    <property type="evidence" value="ECO:0007669"/>
    <property type="project" value="UniProtKB-SubCell"/>
</dbReference>
<dbReference type="InterPro" id="IPR003663">
    <property type="entry name" value="Sugar/inositol_transpt"/>
</dbReference>
<evidence type="ECO:0000256" key="5">
    <source>
        <dbReference type="ARBA" id="ARBA00023136"/>
    </source>
</evidence>
<keyword evidence="2" id="KW-1003">Cell membrane</keyword>
<keyword evidence="6" id="KW-0325">Glycoprotein</keyword>
<dbReference type="SUPFAM" id="SSF103473">
    <property type="entry name" value="MFS general substrate transporter"/>
    <property type="match status" value="1"/>
</dbReference>
<keyword evidence="3 10" id="KW-0812">Transmembrane</keyword>
<dbReference type="NCBIfam" id="TIGR00879">
    <property type="entry name" value="SP"/>
    <property type="match status" value="1"/>
</dbReference>
<evidence type="ECO:0000256" key="10">
    <source>
        <dbReference type="SAM" id="Phobius"/>
    </source>
</evidence>
<proteinExistence type="inferred from homology"/>
<dbReference type="Gene3D" id="1.20.1250.20">
    <property type="entry name" value="MFS general substrate transporter like domains"/>
    <property type="match status" value="1"/>
</dbReference>
<comment type="subcellular location">
    <subcellularLocation>
        <location evidence="1">Cell membrane</location>
        <topology evidence="1">Multi-pass membrane protein</topology>
    </subcellularLocation>
</comment>
<keyword evidence="4 10" id="KW-1133">Transmembrane helix</keyword>
<keyword evidence="8" id="KW-0813">Transport</keyword>
<dbReference type="GO" id="GO:0051119">
    <property type="term" value="F:sugar transmembrane transporter activity"/>
    <property type="evidence" value="ECO:0007669"/>
    <property type="project" value="InterPro"/>
</dbReference>
<feature type="transmembrane region" description="Helical" evidence="10">
    <location>
        <begin position="81"/>
        <end position="103"/>
    </location>
</feature>
<dbReference type="InterPro" id="IPR044775">
    <property type="entry name" value="MFS_ERD6/Tret1-like"/>
</dbReference>
<feature type="domain" description="Major facilitator superfamily (MFS) profile" evidence="11">
    <location>
        <begin position="44"/>
        <end position="467"/>
    </location>
</feature>
<dbReference type="Proteomes" id="UP001187531">
    <property type="component" value="Unassembled WGS sequence"/>
</dbReference>
<dbReference type="AlphaFoldDB" id="A0AA88HJX8"/>
<evidence type="ECO:0000256" key="6">
    <source>
        <dbReference type="ARBA" id="ARBA00023180"/>
    </source>
</evidence>
<dbReference type="PRINTS" id="PR00171">
    <property type="entry name" value="SUGRTRNSPORT"/>
</dbReference>
<dbReference type="InterPro" id="IPR005829">
    <property type="entry name" value="Sugar_transporter_CS"/>
</dbReference>
<evidence type="ECO:0000256" key="2">
    <source>
        <dbReference type="ARBA" id="ARBA00022475"/>
    </source>
</evidence>
<evidence type="ECO:0000256" key="4">
    <source>
        <dbReference type="ARBA" id="ARBA00022989"/>
    </source>
</evidence>
<dbReference type="PANTHER" id="PTHR48021:SF1">
    <property type="entry name" value="GH07001P-RELATED"/>
    <property type="match status" value="1"/>
</dbReference>
<feature type="transmembrane region" description="Helical" evidence="10">
    <location>
        <begin position="444"/>
        <end position="463"/>
    </location>
</feature>
<reference evidence="12" key="1">
    <citation type="submission" date="2023-07" db="EMBL/GenBank/DDBJ databases">
        <title>Chromosome-level genome assembly of Artemia franciscana.</title>
        <authorList>
            <person name="Jo E."/>
        </authorList>
    </citation>
    <scope>NUCLEOTIDE SEQUENCE</scope>
    <source>
        <tissue evidence="12">Whole body</tissue>
    </source>
</reference>
<feature type="compositionally biased region" description="Low complexity" evidence="9">
    <location>
        <begin position="22"/>
        <end position="37"/>
    </location>
</feature>
<feature type="region of interest" description="Disordered" evidence="9">
    <location>
        <begin position="1"/>
        <end position="37"/>
    </location>
</feature>
<dbReference type="PROSITE" id="PS00217">
    <property type="entry name" value="SUGAR_TRANSPORT_2"/>
    <property type="match status" value="1"/>
</dbReference>
<dbReference type="PROSITE" id="PS00216">
    <property type="entry name" value="SUGAR_TRANSPORT_1"/>
    <property type="match status" value="1"/>
</dbReference>
<dbReference type="PROSITE" id="PS50850">
    <property type="entry name" value="MFS"/>
    <property type="match status" value="1"/>
</dbReference>
<dbReference type="FunFam" id="1.20.1250.20:FF:000055">
    <property type="entry name" value="Facilitated trehalose transporter Tret1-2 homolog"/>
    <property type="match status" value="1"/>
</dbReference>
<protein>
    <recommendedName>
        <fullName evidence="11">Major facilitator superfamily (MFS) profile domain-containing protein</fullName>
    </recommendedName>
</protein>
<gene>
    <name evidence="12" type="ORF">QYM36_011336</name>
</gene>
<dbReference type="InterPro" id="IPR050549">
    <property type="entry name" value="MFS_Trehalose_Transporter"/>
</dbReference>
<dbReference type="InterPro" id="IPR020846">
    <property type="entry name" value="MFS_dom"/>
</dbReference>
<dbReference type="InterPro" id="IPR036259">
    <property type="entry name" value="MFS_trans_sf"/>
</dbReference>
<dbReference type="EMBL" id="JAVRJZ010000015">
    <property type="protein sequence ID" value="KAK2712613.1"/>
    <property type="molecule type" value="Genomic_DNA"/>
</dbReference>
<accession>A0AA88HJX8</accession>
<sequence>MNSTDIEDQKSPGYGTKEDSVSSHSSSSGEQRSGEASFGPQLLAAGAATLGALALGAAIGWSSPASPQLAEPPLSLSSSDISLIGSIINIGALIGAVGGGIVINKIGRKATAIYVSPIFALGFLLVGFGNNVPMILAGRLLCGLGGGTTSVAAPVYVGEIATSNRRGLLGSGFQLMVVTGILLGYFVGAFVTWWWLSIISGFIPLMFMIAMMFVPESPVYLISKNDENGAKKALQWLRGAHYGIGTELEEIKHSIAEQNARSITFRDLFESSVLKPFLICVALMFFQQFSGINAALFNLNIIFSASGGDMDSNTQSCIVGIVQVAATVVSSVLVDRAGRKILLISSAFVMAVCLVALGVFFYFQENDPALAANLGWLPLVSLIIYIIFFSFGFGPLPWALMGELLPGHVKGLASSLVSGFNWGLAFIITLVFDMLVSAIQMYGVFWLFAGFTVLAGFFVLFLVPETKGKSLDEIQRLFS</sequence>
<feature type="transmembrane region" description="Helical" evidence="10">
    <location>
        <begin position="276"/>
        <end position="301"/>
    </location>
</feature>
<comment type="similarity">
    <text evidence="7">Belongs to the major facilitator superfamily. Sugar transporter (TC 2.A.1.1) family. Trehalose transporter subfamily.</text>
</comment>
<keyword evidence="5 10" id="KW-0472">Membrane</keyword>
<evidence type="ECO:0000256" key="7">
    <source>
        <dbReference type="ARBA" id="ARBA00024348"/>
    </source>
</evidence>
<feature type="transmembrane region" description="Helical" evidence="10">
    <location>
        <begin position="110"/>
        <end position="128"/>
    </location>
</feature>
<feature type="transmembrane region" description="Helical" evidence="10">
    <location>
        <begin position="42"/>
        <end position="61"/>
    </location>
</feature>
<feature type="transmembrane region" description="Helical" evidence="10">
    <location>
        <begin position="134"/>
        <end position="156"/>
    </location>
</feature>
<evidence type="ECO:0000259" key="11">
    <source>
        <dbReference type="PROSITE" id="PS50850"/>
    </source>
</evidence>
<feature type="transmembrane region" description="Helical" evidence="10">
    <location>
        <begin position="375"/>
        <end position="400"/>
    </location>
</feature>
<feature type="transmembrane region" description="Helical" evidence="10">
    <location>
        <begin position="313"/>
        <end position="334"/>
    </location>
</feature>
<evidence type="ECO:0000256" key="8">
    <source>
        <dbReference type="RuleBase" id="RU003346"/>
    </source>
</evidence>
<evidence type="ECO:0000256" key="9">
    <source>
        <dbReference type="SAM" id="MobiDB-lite"/>
    </source>
</evidence>
<evidence type="ECO:0000313" key="13">
    <source>
        <dbReference type="Proteomes" id="UP001187531"/>
    </source>
</evidence>
<dbReference type="CDD" id="cd17358">
    <property type="entry name" value="MFS_GLUT6_8_Class3_like"/>
    <property type="match status" value="1"/>
</dbReference>
<feature type="transmembrane region" description="Helical" evidence="10">
    <location>
        <begin position="168"/>
        <end position="187"/>
    </location>
</feature>
<evidence type="ECO:0000256" key="3">
    <source>
        <dbReference type="ARBA" id="ARBA00022692"/>
    </source>
</evidence>
<dbReference type="InterPro" id="IPR005828">
    <property type="entry name" value="MFS_sugar_transport-like"/>
</dbReference>